<dbReference type="AlphaFoldDB" id="A0A8I6SCR7"/>
<dbReference type="EnsemblMetazoa" id="XM_014405951.2">
    <property type="protein sequence ID" value="XP_014261437.1"/>
    <property type="gene ID" value="LOC106673740"/>
</dbReference>
<proteinExistence type="predicted"/>
<evidence type="ECO:0000313" key="3">
    <source>
        <dbReference type="Proteomes" id="UP000494040"/>
    </source>
</evidence>
<feature type="region of interest" description="Disordered" evidence="1">
    <location>
        <begin position="1"/>
        <end position="50"/>
    </location>
</feature>
<reference evidence="2" key="1">
    <citation type="submission" date="2022-01" db="UniProtKB">
        <authorList>
            <consortium name="EnsemblMetazoa"/>
        </authorList>
    </citation>
    <scope>IDENTIFICATION</scope>
</reference>
<feature type="compositionally biased region" description="Basic and acidic residues" evidence="1">
    <location>
        <begin position="1"/>
        <end position="10"/>
    </location>
</feature>
<evidence type="ECO:0000256" key="1">
    <source>
        <dbReference type="SAM" id="MobiDB-lite"/>
    </source>
</evidence>
<dbReference type="GeneID" id="106673740"/>
<name>A0A8I6SCR7_CIMLE</name>
<organism evidence="2 3">
    <name type="scientific">Cimex lectularius</name>
    <name type="common">Bed bug</name>
    <name type="synonym">Acanthia lectularia</name>
    <dbReference type="NCBI Taxonomy" id="79782"/>
    <lineage>
        <taxon>Eukaryota</taxon>
        <taxon>Metazoa</taxon>
        <taxon>Ecdysozoa</taxon>
        <taxon>Arthropoda</taxon>
        <taxon>Hexapoda</taxon>
        <taxon>Insecta</taxon>
        <taxon>Pterygota</taxon>
        <taxon>Neoptera</taxon>
        <taxon>Paraneoptera</taxon>
        <taxon>Hemiptera</taxon>
        <taxon>Heteroptera</taxon>
        <taxon>Panheteroptera</taxon>
        <taxon>Cimicomorpha</taxon>
        <taxon>Cimicidae</taxon>
        <taxon>Cimex</taxon>
    </lineage>
</organism>
<dbReference type="Proteomes" id="UP000494040">
    <property type="component" value="Unassembled WGS sequence"/>
</dbReference>
<evidence type="ECO:0000313" key="2">
    <source>
        <dbReference type="EnsemblMetazoa" id="XP_014261437.1"/>
    </source>
</evidence>
<dbReference type="RefSeq" id="XP_014261437.1">
    <property type="nucleotide sequence ID" value="XM_014405951.2"/>
</dbReference>
<keyword evidence="3" id="KW-1185">Reference proteome</keyword>
<feature type="compositionally biased region" description="Basic and acidic residues" evidence="1">
    <location>
        <begin position="31"/>
        <end position="50"/>
    </location>
</feature>
<accession>A0A8I6SCR7</accession>
<dbReference type="KEGG" id="clec:106673740"/>
<sequence>MESGKEKELASEETIFGYTPEPFFDNQFVHPAEEGSHSPEQKEENGKSECDDIFQRLKRRIELAQRKPEVPETITIDDSDEDSTCPVWKPGQYLNKIRQREIISRMKLSMMNRSFETNVKMLKKKILSAVKSGPKPGNVNCQLIKLPNGKIIKFRVHPKQ</sequence>
<protein>
    <submittedName>
        <fullName evidence="2">Uncharacterized protein</fullName>
    </submittedName>
</protein>